<feature type="signal peptide" evidence="1">
    <location>
        <begin position="1"/>
        <end position="21"/>
    </location>
</feature>
<gene>
    <name evidence="2" type="ORF">VIBNISOn1_480014</name>
</gene>
<proteinExistence type="predicted"/>
<comment type="caution">
    <text evidence="2">The sequence shown here is derived from an EMBL/GenBank/DDBJ whole genome shotgun (WGS) entry which is preliminary data.</text>
</comment>
<evidence type="ECO:0000313" key="2">
    <source>
        <dbReference type="EMBL" id="CCO48215.1"/>
    </source>
</evidence>
<evidence type="ECO:0000256" key="1">
    <source>
        <dbReference type="SAM" id="SignalP"/>
    </source>
</evidence>
<organism evidence="2 3">
    <name type="scientific">Vibrio nigripulchritudo SOn1</name>
    <dbReference type="NCBI Taxonomy" id="1238450"/>
    <lineage>
        <taxon>Bacteria</taxon>
        <taxon>Pseudomonadati</taxon>
        <taxon>Pseudomonadota</taxon>
        <taxon>Gammaproteobacteria</taxon>
        <taxon>Vibrionales</taxon>
        <taxon>Vibrionaceae</taxon>
        <taxon>Vibrio</taxon>
    </lineage>
</organism>
<dbReference type="RefSeq" id="WP_022612770.1">
    <property type="nucleotide sequence ID" value="NZ_LK391965.1"/>
</dbReference>
<protein>
    <submittedName>
        <fullName evidence="2">Uncharacterized protein</fullName>
    </submittedName>
</protein>
<accession>A0AAV2VU55</accession>
<keyword evidence="1" id="KW-0732">Signal</keyword>
<dbReference type="EMBL" id="CAOF01000140">
    <property type="protein sequence ID" value="CCO48215.1"/>
    <property type="molecule type" value="Genomic_DNA"/>
</dbReference>
<sequence>MNKTTLALLIGASIVSVTSFASELNNLQGYYKSKASISHTAKKIQQNKVEFMNLDEALKTLSPGNSPQTLRSISDIANGKGQVYLDTYKKFNLSNKVCVVGKDGATIAFEANDGDTSCSFNAGKVSKAMAKSSKGLTFYQQFGTGSNAQYSIDRISADGSKLSSNFLFSFKGQLVGEVAIVNKALNSGLYTVEHYSNYGSADGDKYAYKAYQWTNEFSESSDATVNTFSQLSATNVPPYYWAATDTVKKVPVTSNAEHFTVSQVQQFQQPVSGGVAIKYNYSAADPGDLIAYIFNNENRLVGLSPDACTIKQIADGKSPVVWYKGWNRGTSCGSAGTNSEKVSSTTLLNDASKAIPVNTLQSSAKTAIEAVGNLSTSNSQMTDQQFNALKVEYESALKTFSNFNSLEFWK</sequence>
<reference evidence="2 3" key="1">
    <citation type="journal article" date="2013" name="ISME J.">
        <title>Comparative genomics of pathogenic lineages of Vibrio nigripulchritudo identifies virulence-associated traits.</title>
        <authorList>
            <person name="Goudenege D."/>
            <person name="Labreuche Y."/>
            <person name="Krin E."/>
            <person name="Ansquer D."/>
            <person name="Mangenot S."/>
            <person name="Calteau A."/>
            <person name="Medigue C."/>
            <person name="Mazel D."/>
            <person name="Polz M.F."/>
            <person name="Le Roux F."/>
        </authorList>
    </citation>
    <scope>NUCLEOTIDE SEQUENCE [LARGE SCALE GENOMIC DNA]</scope>
    <source>
        <strain evidence="2 3">SOn1</strain>
    </source>
</reference>
<feature type="chain" id="PRO_5043741202" evidence="1">
    <location>
        <begin position="22"/>
        <end position="410"/>
    </location>
</feature>
<dbReference type="AlphaFoldDB" id="A0AAV2VU55"/>
<evidence type="ECO:0000313" key="3">
    <source>
        <dbReference type="Proteomes" id="UP000018211"/>
    </source>
</evidence>
<dbReference type="Proteomes" id="UP000018211">
    <property type="component" value="Unassembled WGS sequence"/>
</dbReference>
<name>A0AAV2VU55_9VIBR</name>